<dbReference type="Pfam" id="PF20684">
    <property type="entry name" value="Fung_rhodopsin"/>
    <property type="match status" value="1"/>
</dbReference>
<evidence type="ECO:0000256" key="4">
    <source>
        <dbReference type="ARBA" id="ARBA00023136"/>
    </source>
</evidence>
<dbReference type="AlphaFoldDB" id="A0AAD9YZH1"/>
<proteinExistence type="inferred from homology"/>
<dbReference type="Proteomes" id="UP001276659">
    <property type="component" value="Unassembled WGS sequence"/>
</dbReference>
<sequence>MALVISFGISNTLVAFLICRPFEKNWDLLLPGVCGSTIGAVVATSIVNVTVDLIIIILPMPMIWQLQMAVRRKIALTVTFGLGFIVCIIKILRIVLGAQIQIDDFTYDLAKLAIVTDLEPLLGITIACLPLFPPTFNRLFGLKKQPDSRNVLSSSLARLRSRRMKNSAFGKFDDSYPLTDIEGLRTQNHITGLGSKPSSVNNDEDVRDVENQTFSPSTSTIKVKQDWEVRSDKVL</sequence>
<comment type="caution">
    <text evidence="8">The sequence shown here is derived from an EMBL/GenBank/DDBJ whole genome shotgun (WGS) entry which is preliminary data.</text>
</comment>
<evidence type="ECO:0000256" key="1">
    <source>
        <dbReference type="ARBA" id="ARBA00004141"/>
    </source>
</evidence>
<feature type="transmembrane region" description="Helical" evidence="6">
    <location>
        <begin position="74"/>
        <end position="100"/>
    </location>
</feature>
<feature type="domain" description="Rhodopsin" evidence="7">
    <location>
        <begin position="1"/>
        <end position="137"/>
    </location>
</feature>
<feature type="transmembrane region" description="Helical" evidence="6">
    <location>
        <begin position="39"/>
        <end position="62"/>
    </location>
</feature>
<evidence type="ECO:0000313" key="9">
    <source>
        <dbReference type="Proteomes" id="UP001276659"/>
    </source>
</evidence>
<gene>
    <name evidence="8" type="ORF">OEA41_010649</name>
</gene>
<name>A0AAD9YZH1_9LECA</name>
<keyword evidence="4 6" id="KW-0472">Membrane</keyword>
<dbReference type="PANTHER" id="PTHR33048:SF57">
    <property type="entry name" value="INTEGRAL MEMBRANE PROTEIN-RELATED"/>
    <property type="match status" value="1"/>
</dbReference>
<keyword evidence="2 6" id="KW-0812">Transmembrane</keyword>
<accession>A0AAD9YZH1</accession>
<dbReference type="InterPro" id="IPR052337">
    <property type="entry name" value="SAT4-like"/>
</dbReference>
<protein>
    <recommendedName>
        <fullName evidence="7">Rhodopsin domain-containing protein</fullName>
    </recommendedName>
</protein>
<keyword evidence="3 6" id="KW-1133">Transmembrane helix</keyword>
<dbReference type="InterPro" id="IPR049326">
    <property type="entry name" value="Rhodopsin_dom_fungi"/>
</dbReference>
<dbReference type="EMBL" id="JASNWA010000011">
    <property type="protein sequence ID" value="KAK3167522.1"/>
    <property type="molecule type" value="Genomic_DNA"/>
</dbReference>
<evidence type="ECO:0000256" key="3">
    <source>
        <dbReference type="ARBA" id="ARBA00022989"/>
    </source>
</evidence>
<reference evidence="8" key="1">
    <citation type="submission" date="2022-11" db="EMBL/GenBank/DDBJ databases">
        <title>Chromosomal genome sequence assembly and mating type (MAT) locus characterization of the leprose asexual lichenized fungus Lepraria neglecta (Nyl.) Erichsen.</title>
        <authorList>
            <person name="Allen J.L."/>
            <person name="Pfeffer B."/>
        </authorList>
    </citation>
    <scope>NUCLEOTIDE SEQUENCE</scope>
    <source>
        <strain evidence="8">Allen 5258</strain>
    </source>
</reference>
<feature type="transmembrane region" description="Helical" evidence="6">
    <location>
        <begin position="120"/>
        <end position="140"/>
    </location>
</feature>
<evidence type="ECO:0000256" key="6">
    <source>
        <dbReference type="SAM" id="Phobius"/>
    </source>
</evidence>
<keyword evidence="9" id="KW-1185">Reference proteome</keyword>
<evidence type="ECO:0000313" key="8">
    <source>
        <dbReference type="EMBL" id="KAK3167522.1"/>
    </source>
</evidence>
<comment type="subcellular location">
    <subcellularLocation>
        <location evidence="1">Membrane</location>
        <topology evidence="1">Multi-pass membrane protein</topology>
    </subcellularLocation>
</comment>
<evidence type="ECO:0000259" key="7">
    <source>
        <dbReference type="Pfam" id="PF20684"/>
    </source>
</evidence>
<organism evidence="8 9">
    <name type="scientific">Lepraria neglecta</name>
    <dbReference type="NCBI Taxonomy" id="209136"/>
    <lineage>
        <taxon>Eukaryota</taxon>
        <taxon>Fungi</taxon>
        <taxon>Dikarya</taxon>
        <taxon>Ascomycota</taxon>
        <taxon>Pezizomycotina</taxon>
        <taxon>Lecanoromycetes</taxon>
        <taxon>OSLEUM clade</taxon>
        <taxon>Lecanoromycetidae</taxon>
        <taxon>Lecanorales</taxon>
        <taxon>Lecanorineae</taxon>
        <taxon>Stereocaulaceae</taxon>
        <taxon>Lepraria</taxon>
    </lineage>
</organism>
<comment type="similarity">
    <text evidence="5">Belongs to the SAT4 family.</text>
</comment>
<dbReference type="GO" id="GO:0016020">
    <property type="term" value="C:membrane"/>
    <property type="evidence" value="ECO:0007669"/>
    <property type="project" value="UniProtKB-SubCell"/>
</dbReference>
<evidence type="ECO:0000256" key="5">
    <source>
        <dbReference type="ARBA" id="ARBA00038359"/>
    </source>
</evidence>
<evidence type="ECO:0000256" key="2">
    <source>
        <dbReference type="ARBA" id="ARBA00022692"/>
    </source>
</evidence>
<dbReference type="PANTHER" id="PTHR33048">
    <property type="entry name" value="PTH11-LIKE INTEGRAL MEMBRANE PROTEIN (AFU_ORTHOLOGUE AFUA_5G11245)"/>
    <property type="match status" value="1"/>
</dbReference>